<dbReference type="PANTHER" id="PTHR46124:SF2">
    <property type="entry name" value="D-AMINOACYL-TRNA DEACYLASE"/>
    <property type="match status" value="1"/>
</dbReference>
<keyword evidence="2 4" id="KW-0479">Metal-binding</keyword>
<dbReference type="GO" id="GO:0004536">
    <property type="term" value="F:DNA nuclease activity"/>
    <property type="evidence" value="ECO:0007669"/>
    <property type="project" value="InterPro"/>
</dbReference>
<dbReference type="InterPro" id="IPR018228">
    <property type="entry name" value="DNase_TatD-rel_CS"/>
</dbReference>
<evidence type="ECO:0000256" key="4">
    <source>
        <dbReference type="PIRSR" id="PIRSR005902-1"/>
    </source>
</evidence>
<feature type="binding site" evidence="4">
    <location>
        <position position="92"/>
    </location>
    <ligand>
        <name>a divalent metal cation</name>
        <dbReference type="ChEBI" id="CHEBI:60240"/>
        <label>1</label>
    </ligand>
</feature>
<feature type="binding site" evidence="4">
    <location>
        <position position="153"/>
    </location>
    <ligand>
        <name>a divalent metal cation</name>
        <dbReference type="ChEBI" id="CHEBI:60240"/>
        <label>2</label>
    </ligand>
</feature>
<dbReference type="PROSITE" id="PS01137">
    <property type="entry name" value="TATD_1"/>
    <property type="match status" value="1"/>
</dbReference>
<dbReference type="InterPro" id="IPR015991">
    <property type="entry name" value="TatD/YcfH-like"/>
</dbReference>
<feature type="binding site" evidence="4">
    <location>
        <position position="6"/>
    </location>
    <ligand>
        <name>a divalent metal cation</name>
        <dbReference type="ChEBI" id="CHEBI:60240"/>
        <label>1</label>
    </ligand>
</feature>
<dbReference type="PANTHER" id="PTHR46124">
    <property type="entry name" value="D-AMINOACYL-TRNA DEACYLASE"/>
    <property type="match status" value="1"/>
</dbReference>
<dbReference type="CDD" id="cd01310">
    <property type="entry name" value="TatD_DNAse"/>
    <property type="match status" value="1"/>
</dbReference>
<dbReference type="EMBL" id="DRQG01000098">
    <property type="protein sequence ID" value="HGY56150.1"/>
    <property type="molecule type" value="Genomic_DNA"/>
</dbReference>
<evidence type="ECO:0000256" key="2">
    <source>
        <dbReference type="ARBA" id="ARBA00022723"/>
    </source>
</evidence>
<dbReference type="InterPro" id="IPR032466">
    <property type="entry name" value="Metal_Hydrolase"/>
</dbReference>
<feature type="binding site" evidence="4">
    <location>
        <position position="202"/>
    </location>
    <ligand>
        <name>a divalent metal cation</name>
        <dbReference type="ChEBI" id="CHEBI:60240"/>
        <label>1</label>
    </ligand>
</feature>
<gene>
    <name evidence="5" type="ORF">ENK44_10630</name>
</gene>
<feature type="binding site" evidence="4">
    <location>
        <position position="8"/>
    </location>
    <ligand>
        <name>a divalent metal cation</name>
        <dbReference type="ChEBI" id="CHEBI:60240"/>
        <label>1</label>
    </ligand>
</feature>
<dbReference type="AlphaFoldDB" id="A0A7V4WVE5"/>
<dbReference type="NCBIfam" id="TIGR00010">
    <property type="entry name" value="YchF/TatD family DNA exonuclease"/>
    <property type="match status" value="1"/>
</dbReference>
<reference evidence="5" key="1">
    <citation type="journal article" date="2020" name="mSystems">
        <title>Genome- and Community-Level Interaction Insights into Carbon Utilization and Element Cycling Functions of Hydrothermarchaeota in Hydrothermal Sediment.</title>
        <authorList>
            <person name="Zhou Z."/>
            <person name="Liu Y."/>
            <person name="Xu W."/>
            <person name="Pan J."/>
            <person name="Luo Z.H."/>
            <person name="Li M."/>
        </authorList>
    </citation>
    <scope>NUCLEOTIDE SEQUENCE [LARGE SCALE GENOMIC DNA]</scope>
    <source>
        <strain evidence="5">HyVt-577</strain>
    </source>
</reference>
<accession>A0A7V4WVE5</accession>
<dbReference type="InterPro" id="IPR001130">
    <property type="entry name" value="TatD-like"/>
</dbReference>
<keyword evidence="3" id="KW-0378">Hydrolase</keyword>
<dbReference type="GO" id="GO:0016788">
    <property type="term" value="F:hydrolase activity, acting on ester bonds"/>
    <property type="evidence" value="ECO:0007669"/>
    <property type="project" value="InterPro"/>
</dbReference>
<evidence type="ECO:0000256" key="1">
    <source>
        <dbReference type="ARBA" id="ARBA00009275"/>
    </source>
</evidence>
<dbReference type="GO" id="GO:0046872">
    <property type="term" value="F:metal ion binding"/>
    <property type="evidence" value="ECO:0007669"/>
    <property type="project" value="UniProtKB-KW"/>
</dbReference>
<dbReference type="Proteomes" id="UP000885779">
    <property type="component" value="Unassembled WGS sequence"/>
</dbReference>
<feature type="binding site" evidence="4">
    <location>
        <position position="128"/>
    </location>
    <ligand>
        <name>a divalent metal cation</name>
        <dbReference type="ChEBI" id="CHEBI:60240"/>
        <label>2</label>
    </ligand>
</feature>
<evidence type="ECO:0000256" key="3">
    <source>
        <dbReference type="ARBA" id="ARBA00022801"/>
    </source>
</evidence>
<proteinExistence type="inferred from homology"/>
<name>A0A7V4WVE5_CALAY</name>
<protein>
    <submittedName>
        <fullName evidence="5">TatD family deoxyribonuclease</fullName>
    </submittedName>
</protein>
<dbReference type="SUPFAM" id="SSF51556">
    <property type="entry name" value="Metallo-dependent hydrolases"/>
    <property type="match status" value="1"/>
</dbReference>
<comment type="caution">
    <text evidence="5">The sequence shown here is derived from an EMBL/GenBank/DDBJ whole genome shotgun (WGS) entry which is preliminary data.</text>
</comment>
<evidence type="ECO:0000313" key="5">
    <source>
        <dbReference type="EMBL" id="HGY56150.1"/>
    </source>
</evidence>
<organism evidence="5">
    <name type="scientific">Caldithrix abyssi</name>
    <dbReference type="NCBI Taxonomy" id="187145"/>
    <lineage>
        <taxon>Bacteria</taxon>
        <taxon>Pseudomonadati</taxon>
        <taxon>Calditrichota</taxon>
        <taxon>Calditrichia</taxon>
        <taxon>Calditrichales</taxon>
        <taxon>Calditrichaceae</taxon>
        <taxon>Caldithrix</taxon>
    </lineage>
</organism>
<dbReference type="PIRSF" id="PIRSF005902">
    <property type="entry name" value="DNase_TatD"/>
    <property type="match status" value="1"/>
</dbReference>
<comment type="similarity">
    <text evidence="1">Belongs to the metallo-dependent hydrolases superfamily. TatD-type hydrolase family.</text>
</comment>
<sequence>MFIDTHTHLDFDVYDEDRELVIQRAIENDVQGIITIGTDAKTSEQSVLLAEKYAAVFAAVGIHPTDCAQATEKDYELIAELAGHEKVVAIGEVGLDYYHMRASKEIQEKAFVRQIELAQKLNLPLIIHNRDSHEDLFAILTRTDAGRTGGVLHSFSGDEKFLEKVLLEHFFVSFTGNITFKKSTSDALVKAAPLDCLLLETDSPFLTPVPLRGKRNEPAFVVHTAEKIAELKGLTLEEVGKVTSENAIKLFRLPL</sequence>
<dbReference type="Pfam" id="PF01026">
    <property type="entry name" value="TatD_DNase"/>
    <property type="match status" value="1"/>
</dbReference>
<dbReference type="Gene3D" id="3.20.20.140">
    <property type="entry name" value="Metal-dependent hydrolases"/>
    <property type="match status" value="1"/>
</dbReference>
<dbReference type="FunFam" id="3.20.20.140:FF:000005">
    <property type="entry name" value="TatD family hydrolase"/>
    <property type="match status" value="1"/>
</dbReference>